<feature type="chain" id="PRO_5042940831" evidence="1">
    <location>
        <begin position="17"/>
        <end position="186"/>
    </location>
</feature>
<evidence type="ECO:0000313" key="3">
    <source>
        <dbReference type="Proteomes" id="UP001302126"/>
    </source>
</evidence>
<dbReference type="Proteomes" id="UP001302126">
    <property type="component" value="Unassembled WGS sequence"/>
</dbReference>
<name>A0AAN6X6G4_9PEZI</name>
<gene>
    <name evidence="2" type="ORF">QBC35DRAFT_469333</name>
</gene>
<reference evidence="2" key="1">
    <citation type="journal article" date="2023" name="Mol. Phylogenet. Evol.">
        <title>Genome-scale phylogeny and comparative genomics of the fungal order Sordariales.</title>
        <authorList>
            <person name="Hensen N."/>
            <person name="Bonometti L."/>
            <person name="Westerberg I."/>
            <person name="Brannstrom I.O."/>
            <person name="Guillou S."/>
            <person name="Cros-Aarteil S."/>
            <person name="Calhoun S."/>
            <person name="Haridas S."/>
            <person name="Kuo A."/>
            <person name="Mondo S."/>
            <person name="Pangilinan J."/>
            <person name="Riley R."/>
            <person name="LaButti K."/>
            <person name="Andreopoulos B."/>
            <person name="Lipzen A."/>
            <person name="Chen C."/>
            <person name="Yan M."/>
            <person name="Daum C."/>
            <person name="Ng V."/>
            <person name="Clum A."/>
            <person name="Steindorff A."/>
            <person name="Ohm R.A."/>
            <person name="Martin F."/>
            <person name="Silar P."/>
            <person name="Natvig D.O."/>
            <person name="Lalanne C."/>
            <person name="Gautier V."/>
            <person name="Ament-Velasquez S.L."/>
            <person name="Kruys A."/>
            <person name="Hutchinson M.I."/>
            <person name="Powell A.J."/>
            <person name="Barry K."/>
            <person name="Miller A.N."/>
            <person name="Grigoriev I.V."/>
            <person name="Debuchy R."/>
            <person name="Gladieux P."/>
            <person name="Hiltunen Thoren M."/>
            <person name="Johannesson H."/>
        </authorList>
    </citation>
    <scope>NUCLEOTIDE SEQUENCE</scope>
    <source>
        <strain evidence="2">PSN309</strain>
    </source>
</reference>
<evidence type="ECO:0000256" key="1">
    <source>
        <dbReference type="SAM" id="SignalP"/>
    </source>
</evidence>
<accession>A0AAN6X6G4</accession>
<protein>
    <submittedName>
        <fullName evidence="2">Uncharacterized protein</fullName>
    </submittedName>
</protein>
<dbReference type="AlphaFoldDB" id="A0AAN6X6G4"/>
<organism evidence="2 3">
    <name type="scientific">Podospora australis</name>
    <dbReference type="NCBI Taxonomy" id="1536484"/>
    <lineage>
        <taxon>Eukaryota</taxon>
        <taxon>Fungi</taxon>
        <taxon>Dikarya</taxon>
        <taxon>Ascomycota</taxon>
        <taxon>Pezizomycotina</taxon>
        <taxon>Sordariomycetes</taxon>
        <taxon>Sordariomycetidae</taxon>
        <taxon>Sordariales</taxon>
        <taxon>Podosporaceae</taxon>
        <taxon>Podospora</taxon>
    </lineage>
</organism>
<reference evidence="2" key="2">
    <citation type="submission" date="2023-05" db="EMBL/GenBank/DDBJ databases">
        <authorList>
            <consortium name="Lawrence Berkeley National Laboratory"/>
            <person name="Steindorff A."/>
            <person name="Hensen N."/>
            <person name="Bonometti L."/>
            <person name="Westerberg I."/>
            <person name="Brannstrom I.O."/>
            <person name="Guillou S."/>
            <person name="Cros-Aarteil S."/>
            <person name="Calhoun S."/>
            <person name="Haridas S."/>
            <person name="Kuo A."/>
            <person name="Mondo S."/>
            <person name="Pangilinan J."/>
            <person name="Riley R."/>
            <person name="Labutti K."/>
            <person name="Andreopoulos B."/>
            <person name="Lipzen A."/>
            <person name="Chen C."/>
            <person name="Yanf M."/>
            <person name="Daum C."/>
            <person name="Ng V."/>
            <person name="Clum A."/>
            <person name="Ohm R."/>
            <person name="Martin F."/>
            <person name="Silar P."/>
            <person name="Natvig D."/>
            <person name="Lalanne C."/>
            <person name="Gautier V."/>
            <person name="Ament-Velasquez S.L."/>
            <person name="Kruys A."/>
            <person name="Hutchinson M.I."/>
            <person name="Powell A.J."/>
            <person name="Barry K."/>
            <person name="Miller A.N."/>
            <person name="Grigoriev I.V."/>
            <person name="Debuchy R."/>
            <person name="Gladieux P."/>
            <person name="Thoren M.H."/>
            <person name="Johannesson H."/>
        </authorList>
    </citation>
    <scope>NUCLEOTIDE SEQUENCE</scope>
    <source>
        <strain evidence="2">PSN309</strain>
    </source>
</reference>
<feature type="signal peptide" evidence="1">
    <location>
        <begin position="1"/>
        <end position="16"/>
    </location>
</feature>
<sequence length="186" mass="21580">MFTVTMLTCLPACLDGLPVFGLVMADFNRHDVMWRARRRREYRAVVPSCLPMLQIVEWWADFWCGLKRHRRVLCRYQASPTTLQDGTRENVTPSHWDWGQEILKIIFTERLPQAGYLSGNFRICTPWEKRAVSRPLDAHFSGLPGSNSLTGNVSRGERAREDIFSSVFRCENLGLPLQLLRPIWSR</sequence>
<dbReference type="EMBL" id="MU864352">
    <property type="protein sequence ID" value="KAK4193007.1"/>
    <property type="molecule type" value="Genomic_DNA"/>
</dbReference>
<evidence type="ECO:0000313" key="2">
    <source>
        <dbReference type="EMBL" id="KAK4193007.1"/>
    </source>
</evidence>
<comment type="caution">
    <text evidence="2">The sequence shown here is derived from an EMBL/GenBank/DDBJ whole genome shotgun (WGS) entry which is preliminary data.</text>
</comment>
<keyword evidence="3" id="KW-1185">Reference proteome</keyword>
<proteinExistence type="predicted"/>
<keyword evidence="1" id="KW-0732">Signal</keyword>